<gene>
    <name evidence="1" type="ORF">DIV22_01145</name>
</gene>
<reference evidence="1 2" key="1">
    <citation type="submission" date="2018-05" db="EMBL/GenBank/DDBJ databases">
        <title>Genomic sequencing of EHEC O26 New European Clone.</title>
        <authorList>
            <person name="Karnisova L."/>
            <person name="Nunvar J."/>
            <person name="Marejkova M."/>
            <person name="Mellmann A."/>
            <person name="Drevinek P."/>
            <person name="Blahova K."/>
            <person name="Bielaszewska M."/>
        </authorList>
    </citation>
    <scope>NUCLEOTIDE SEQUENCE [LARGE SCALE GENOMIC DNA]</scope>
    <source>
        <strain evidence="1 2">14-391</strain>
    </source>
</reference>
<comment type="caution">
    <text evidence="1">The sequence shown here is derived from an EMBL/GenBank/DDBJ whole genome shotgun (WGS) entry which is preliminary data.</text>
</comment>
<sequence length="81" mass="8708">MLGPRVNVKLTRGLSTSGLQVHPPAISRKASTHNLRFLPCTGNKKPAITAGSKRLPDTGQNFRPMPAVTPLVRQSPEPEPS</sequence>
<accession>A0A0F3TH55</accession>
<protein>
    <submittedName>
        <fullName evidence="1">Uncharacterized protein</fullName>
    </submittedName>
</protein>
<dbReference type="Proteomes" id="UP000248865">
    <property type="component" value="Unassembled WGS sequence"/>
</dbReference>
<name>A0A0F3TH55_ECOLX</name>
<organism evidence="1 2">
    <name type="scientific">Escherichia coli</name>
    <dbReference type="NCBI Taxonomy" id="562"/>
    <lineage>
        <taxon>Bacteria</taxon>
        <taxon>Pseudomonadati</taxon>
        <taxon>Pseudomonadota</taxon>
        <taxon>Gammaproteobacteria</taxon>
        <taxon>Enterobacterales</taxon>
        <taxon>Enterobacteriaceae</taxon>
        <taxon>Escherichia</taxon>
    </lineage>
</organism>
<dbReference type="EMBL" id="QFSS01000007">
    <property type="protein sequence ID" value="PZZ74909.1"/>
    <property type="molecule type" value="Genomic_DNA"/>
</dbReference>
<evidence type="ECO:0000313" key="1">
    <source>
        <dbReference type="EMBL" id="PZZ74909.1"/>
    </source>
</evidence>
<proteinExistence type="predicted"/>
<evidence type="ECO:0000313" key="2">
    <source>
        <dbReference type="Proteomes" id="UP000248865"/>
    </source>
</evidence>
<dbReference type="AlphaFoldDB" id="A0A0F3TH55"/>